<keyword evidence="1" id="KW-1188">Viral release from host cell</keyword>
<reference evidence="4 5" key="1">
    <citation type="submission" date="2020-08" db="EMBL/GenBank/DDBJ databases">
        <title>Sequencing the genomes of 1000 actinobacteria strains.</title>
        <authorList>
            <person name="Klenk H.-P."/>
        </authorList>
    </citation>
    <scope>NUCLEOTIDE SEQUENCE [LARGE SCALE GENOMIC DNA]</scope>
    <source>
        <strain evidence="4 5">DSM 46659</strain>
    </source>
</reference>
<dbReference type="PANTHER" id="PTHR37813">
    <property type="entry name" value="FELS-2 PROPHAGE PROTEIN"/>
    <property type="match status" value="1"/>
</dbReference>
<dbReference type="Proteomes" id="UP000546642">
    <property type="component" value="Unassembled WGS sequence"/>
</dbReference>
<dbReference type="SUPFAM" id="SSF58113">
    <property type="entry name" value="Apolipoprotein A-I"/>
    <property type="match status" value="1"/>
</dbReference>
<feature type="transmembrane region" description="Helical" evidence="2">
    <location>
        <begin position="964"/>
        <end position="995"/>
    </location>
</feature>
<comment type="caution">
    <text evidence="4">The sequence shown here is derived from an EMBL/GenBank/DDBJ whole genome shotgun (WGS) entry which is preliminary data.</text>
</comment>
<gene>
    <name evidence="4" type="ORF">HNR23_002231</name>
</gene>
<evidence type="ECO:0000256" key="2">
    <source>
        <dbReference type="SAM" id="Phobius"/>
    </source>
</evidence>
<protein>
    <submittedName>
        <fullName evidence="4">TP901 family phage tail tape measure protein</fullName>
    </submittedName>
</protein>
<keyword evidence="5" id="KW-1185">Reference proteome</keyword>
<evidence type="ECO:0000256" key="1">
    <source>
        <dbReference type="ARBA" id="ARBA00022612"/>
    </source>
</evidence>
<evidence type="ECO:0000259" key="3">
    <source>
        <dbReference type="Pfam" id="PF10145"/>
    </source>
</evidence>
<dbReference type="Pfam" id="PF10145">
    <property type="entry name" value="PhageMin_Tail"/>
    <property type="match status" value="1"/>
</dbReference>
<keyword evidence="2" id="KW-0812">Transmembrane</keyword>
<sequence length="1595" mass="166016">MASTVGAVWLNVLPSMRDFSKRLGAEATRAAAKAATTTGTRLGSGITDAAGREVSRTAAKAASEAGEKTAKAAGRAATTAMPSAMGAAGARAGETLSSSAARAVDRSMGAALTASTQAATRAAVQAVAQSTERTLPAAMSAQGTRAGSAGGAALSAALARSTRDLGGVIAKAGPAITSALSGAVGGAITAASSEGVAEAGRAWRSAGDEMAAVGRSATTRMTVPLVAASGVMLSTAGDFESSMNRVRAVSGATGDQFSQLRGLAQQLGASTQYSASQAADAMGYLAMAGFDANDILTALPGTLDLAAAGQLDLADAADIASNILTGYGFAASDLTRVNDVLAKTFTSSNVNMRMLGDSFKYIGPVAKSAGLQFEEVSAAVGLLGNAGIQGEQAGTVLRGAISRLLKPTGAVKDTLDELGVSVADSTGQMLPLVDIIGQLEHSGASTADMLTIFGLEAGPGMSALLEQGSGALSDLTTELEGAGGTAQDIADIQMQGLNGALAELKSALEGLLIAIGDSGMLEQATDRVKWLTVGLQDLAHTNPELLSTATTIGMVVAAIGPMVWVGGKVVTTVGLLTTGINRTAGAAAAAATTLGNFRRGWTNINTAMATGAPLATRLSAAIRSQTLLWNQQATAQGRSVLGMKAYNTWVKIVRGTTLAWTAAQWALNVAWNAHPVGLIITGLVLLGVAIYEAYQHCEWFRDGLNAMGAAIMSVLQPVVWACQVTWDAIVAGWDWVVDASSAAWDALVDGWDALVGVFTDPPSFSEIVTALQDAGAQAADWLKARGDDLVAWAGDLPARFYDAMVDLGQGLMDLLAGILDLDNLTRIGQDIAGWLTGLGDDIIAWATELPGRVGPRVSEIGDAALEWLKELPGKAHEHLTGFAQSIVDRVKSIPGKISEAIDTGAIVEWVDGLKDKALEKLRGLADSAVEWAKELPAKLSSAVDNAANIVDWLAEWGPKILAGLGIAVAVVVAGIPALLLGVAAAVLYVLGVIVFELGKWLTEKFTGLMSLVGQAISSKVSEVGSKFAELRDDMVQTAVDLKNRVVGLFTGLRDDAISRVQGMRDQVVQRAVSLRDRAVSTYADLRNKTVSIFTAVRDKPAQLVATLRDWVAQRASSLRDRTVKVFEDFRAKSIRAFERAQQGIKTAWDKIRSATKKPVQFVVDTVYNNGIRAVWNKVAGLVKMDKLSRMAFADGGTLPGYTPGKDVHRFFSPTGGILDLSGGESVMRPEFTAAVGPGWVNAINSAARSGGTAGVRNALSGMVPHQAFANGGILDRIGSFARAATDGFTGGLKKTAKAALDPLVGETLAAIGGGRMGRFGDAVAKLPKSMISGLTSWLGKVIEPKLGGDFGSMIKLAKSKVGNFGGSDYSNEFTRAFGMNGLPWCAMFVSKIIKDAKVADRYNNIWSAAVASFNGGMKHVPLSERRTGDLATYRGNGHINIVVDRNTTVGGNESNAVRINKGYVNSATAILRPKAMATGGIIDWKDFLLQDRADNTAATTPLLTQALRASIGVPTLYDDGGWLPPGLNLVANATGGPEPVLTREQWADIRADRNREPAAREGHTFHITETRAPRSTARQVVTALRDYEALHPTVR</sequence>
<evidence type="ECO:0000313" key="4">
    <source>
        <dbReference type="EMBL" id="MBB6172171.1"/>
    </source>
</evidence>
<dbReference type="EMBL" id="JACHDS010000001">
    <property type="protein sequence ID" value="MBB6172171.1"/>
    <property type="molecule type" value="Genomic_DNA"/>
</dbReference>
<keyword evidence="2" id="KW-0472">Membrane</keyword>
<dbReference type="InterPro" id="IPR010090">
    <property type="entry name" value="Phage_tape_meas"/>
</dbReference>
<dbReference type="Gene3D" id="1.20.5.1230">
    <property type="entry name" value="Apolipoprotein A-I"/>
    <property type="match status" value="1"/>
</dbReference>
<proteinExistence type="predicted"/>
<name>A0A7W9YIK7_9ACTN</name>
<dbReference type="NCBIfam" id="TIGR01760">
    <property type="entry name" value="tape_meas_TP901"/>
    <property type="match status" value="1"/>
</dbReference>
<organism evidence="4 5">
    <name type="scientific">Nocardiopsis mwathae</name>
    <dbReference type="NCBI Taxonomy" id="1472723"/>
    <lineage>
        <taxon>Bacteria</taxon>
        <taxon>Bacillati</taxon>
        <taxon>Actinomycetota</taxon>
        <taxon>Actinomycetes</taxon>
        <taxon>Streptosporangiales</taxon>
        <taxon>Nocardiopsidaceae</taxon>
        <taxon>Nocardiopsis</taxon>
    </lineage>
</organism>
<keyword evidence="2" id="KW-1133">Transmembrane helix</keyword>
<dbReference type="PANTHER" id="PTHR37813:SF1">
    <property type="entry name" value="FELS-2 PROPHAGE PROTEIN"/>
    <property type="match status" value="1"/>
</dbReference>
<feature type="domain" description="Phage tail tape measure protein" evidence="3">
    <location>
        <begin position="263"/>
        <end position="442"/>
    </location>
</feature>
<evidence type="ECO:0000313" key="5">
    <source>
        <dbReference type="Proteomes" id="UP000546642"/>
    </source>
</evidence>
<accession>A0A7W9YIK7</accession>
<dbReference type="RefSeq" id="WP_184075506.1">
    <property type="nucleotide sequence ID" value="NZ_JACHDS010000001.1"/>
</dbReference>